<dbReference type="Proteomes" id="UP000001029">
    <property type="component" value="Chromosome"/>
</dbReference>
<dbReference type="HOGENOM" id="CLU_025086_0_1_0"/>
<dbReference type="GO" id="GO:0005524">
    <property type="term" value="F:ATP binding"/>
    <property type="evidence" value="ECO:0007669"/>
    <property type="project" value="UniProtKB-UniRule"/>
</dbReference>
<dbReference type="RefSeq" id="WP_012414318.1">
    <property type="nucleotide sequence ID" value="NC_010644.1"/>
</dbReference>
<evidence type="ECO:0000313" key="16">
    <source>
        <dbReference type="Proteomes" id="UP000001029"/>
    </source>
</evidence>
<dbReference type="CDD" id="cd00496">
    <property type="entry name" value="PheRS_alpha_core"/>
    <property type="match status" value="1"/>
</dbReference>
<protein>
    <recommendedName>
        <fullName evidence="13">Phenylalanine--tRNA ligase alpha subunit</fullName>
        <ecNumber evidence="13">6.1.1.20</ecNumber>
    </recommendedName>
    <alternativeName>
        <fullName evidence="13">Phenylalanyl-tRNA synthetase alpha subunit</fullName>
        <shortName evidence="13">PheRS</shortName>
    </alternativeName>
</protein>
<evidence type="ECO:0000256" key="3">
    <source>
        <dbReference type="ARBA" id="ARBA00011209"/>
    </source>
</evidence>
<dbReference type="GO" id="GO:0006432">
    <property type="term" value="P:phenylalanyl-tRNA aminoacylation"/>
    <property type="evidence" value="ECO:0007669"/>
    <property type="project" value="UniProtKB-UniRule"/>
</dbReference>
<keyword evidence="8 13" id="KW-0067">ATP-binding</keyword>
<dbReference type="InterPro" id="IPR002319">
    <property type="entry name" value="Phenylalanyl-tRNA_Synthase"/>
</dbReference>
<dbReference type="SUPFAM" id="SSF46589">
    <property type="entry name" value="tRNA-binding arm"/>
    <property type="match status" value="1"/>
</dbReference>
<feature type="binding site" evidence="13">
    <location>
        <position position="263"/>
    </location>
    <ligand>
        <name>Mg(2+)</name>
        <dbReference type="ChEBI" id="CHEBI:18420"/>
        <note>shared with beta subunit</note>
    </ligand>
</feature>
<evidence type="ECO:0000256" key="13">
    <source>
        <dbReference type="HAMAP-Rule" id="MF_00281"/>
    </source>
</evidence>
<evidence type="ECO:0000259" key="14">
    <source>
        <dbReference type="PROSITE" id="PS50862"/>
    </source>
</evidence>
<dbReference type="AlphaFoldDB" id="B2KBL6"/>
<dbReference type="InterPro" id="IPR022911">
    <property type="entry name" value="Phe_tRNA_ligase_alpha1_bac"/>
</dbReference>
<dbReference type="PANTHER" id="PTHR11538">
    <property type="entry name" value="PHENYLALANYL-TRNA SYNTHETASE"/>
    <property type="match status" value="1"/>
</dbReference>
<keyword evidence="5 13" id="KW-0436">Ligase</keyword>
<dbReference type="GO" id="GO:0004826">
    <property type="term" value="F:phenylalanine-tRNA ligase activity"/>
    <property type="evidence" value="ECO:0007669"/>
    <property type="project" value="UniProtKB-UniRule"/>
</dbReference>
<dbReference type="KEGG" id="emi:Emin_0137"/>
<keyword evidence="9 13" id="KW-0460">Magnesium</keyword>
<comment type="similarity">
    <text evidence="2 13">Belongs to the class-II aminoacyl-tRNA synthetase family. Phe-tRNA synthetase alpha subunit type 1 subfamily.</text>
</comment>
<evidence type="ECO:0000256" key="5">
    <source>
        <dbReference type="ARBA" id="ARBA00022598"/>
    </source>
</evidence>
<accession>B2KBL6</accession>
<dbReference type="GO" id="GO:0000287">
    <property type="term" value="F:magnesium ion binding"/>
    <property type="evidence" value="ECO:0007669"/>
    <property type="project" value="UniProtKB-UniRule"/>
</dbReference>
<dbReference type="InterPro" id="IPR045864">
    <property type="entry name" value="aa-tRNA-synth_II/BPL/LPL"/>
</dbReference>
<dbReference type="GO" id="GO:0005737">
    <property type="term" value="C:cytoplasm"/>
    <property type="evidence" value="ECO:0007669"/>
    <property type="project" value="UniProtKB-SubCell"/>
</dbReference>
<keyword evidence="11 13" id="KW-0030">Aminoacyl-tRNA synthetase</keyword>
<evidence type="ECO:0000313" key="15">
    <source>
        <dbReference type="EMBL" id="ACC97703.1"/>
    </source>
</evidence>
<evidence type="ECO:0000256" key="8">
    <source>
        <dbReference type="ARBA" id="ARBA00022840"/>
    </source>
</evidence>
<evidence type="ECO:0000256" key="1">
    <source>
        <dbReference type="ARBA" id="ARBA00004496"/>
    </source>
</evidence>
<comment type="subcellular location">
    <subcellularLocation>
        <location evidence="1 13">Cytoplasm</location>
    </subcellularLocation>
</comment>
<dbReference type="GO" id="GO:0000049">
    <property type="term" value="F:tRNA binding"/>
    <property type="evidence" value="ECO:0007669"/>
    <property type="project" value="InterPro"/>
</dbReference>
<evidence type="ECO:0000256" key="7">
    <source>
        <dbReference type="ARBA" id="ARBA00022741"/>
    </source>
</evidence>
<dbReference type="EMBL" id="CP001055">
    <property type="protein sequence ID" value="ACC97703.1"/>
    <property type="molecule type" value="Genomic_DNA"/>
</dbReference>
<name>B2KBL6_ELUMP</name>
<evidence type="ECO:0000256" key="9">
    <source>
        <dbReference type="ARBA" id="ARBA00022842"/>
    </source>
</evidence>
<dbReference type="STRING" id="445932.Emin_0137"/>
<organism evidence="15 16">
    <name type="scientific">Elusimicrobium minutum (strain Pei191)</name>
    <dbReference type="NCBI Taxonomy" id="445932"/>
    <lineage>
        <taxon>Bacteria</taxon>
        <taxon>Pseudomonadati</taxon>
        <taxon>Elusimicrobiota</taxon>
        <taxon>Elusimicrobia</taxon>
        <taxon>Elusimicrobiales</taxon>
        <taxon>Elusimicrobiaceae</taxon>
        <taxon>Elusimicrobium</taxon>
    </lineage>
</organism>
<keyword evidence="16" id="KW-1185">Reference proteome</keyword>
<dbReference type="PANTHER" id="PTHR11538:SF41">
    <property type="entry name" value="PHENYLALANINE--TRNA LIGASE, MITOCHONDRIAL"/>
    <property type="match status" value="1"/>
</dbReference>
<evidence type="ECO:0000256" key="12">
    <source>
        <dbReference type="ARBA" id="ARBA00049255"/>
    </source>
</evidence>
<evidence type="ECO:0000256" key="10">
    <source>
        <dbReference type="ARBA" id="ARBA00022917"/>
    </source>
</evidence>
<dbReference type="SUPFAM" id="SSF55681">
    <property type="entry name" value="Class II aaRS and biotin synthetases"/>
    <property type="match status" value="1"/>
</dbReference>
<dbReference type="Pfam" id="PF01409">
    <property type="entry name" value="tRNA-synt_2d"/>
    <property type="match status" value="1"/>
</dbReference>
<dbReference type="Pfam" id="PF02912">
    <property type="entry name" value="Phe_tRNA-synt_N"/>
    <property type="match status" value="1"/>
</dbReference>
<dbReference type="OrthoDB" id="9800719at2"/>
<dbReference type="PROSITE" id="PS50862">
    <property type="entry name" value="AA_TRNA_LIGASE_II"/>
    <property type="match status" value="1"/>
</dbReference>
<dbReference type="EC" id="6.1.1.20" evidence="13"/>
<keyword evidence="7 13" id="KW-0547">Nucleotide-binding</keyword>
<gene>
    <name evidence="13" type="primary">pheS</name>
    <name evidence="15" type="ordered locus">Emin_0137</name>
</gene>
<keyword evidence="6 13" id="KW-0479">Metal-binding</keyword>
<comment type="catalytic activity">
    <reaction evidence="12 13">
        <text>tRNA(Phe) + L-phenylalanine + ATP = L-phenylalanyl-tRNA(Phe) + AMP + diphosphate + H(+)</text>
        <dbReference type="Rhea" id="RHEA:19413"/>
        <dbReference type="Rhea" id="RHEA-COMP:9668"/>
        <dbReference type="Rhea" id="RHEA-COMP:9699"/>
        <dbReference type="ChEBI" id="CHEBI:15378"/>
        <dbReference type="ChEBI" id="CHEBI:30616"/>
        <dbReference type="ChEBI" id="CHEBI:33019"/>
        <dbReference type="ChEBI" id="CHEBI:58095"/>
        <dbReference type="ChEBI" id="CHEBI:78442"/>
        <dbReference type="ChEBI" id="CHEBI:78531"/>
        <dbReference type="ChEBI" id="CHEBI:456215"/>
        <dbReference type="EC" id="6.1.1.20"/>
    </reaction>
</comment>
<keyword evidence="10 13" id="KW-0648">Protein biosynthesis</keyword>
<evidence type="ECO:0000256" key="6">
    <source>
        <dbReference type="ARBA" id="ARBA00022723"/>
    </source>
</evidence>
<reference evidence="15 16" key="1">
    <citation type="journal article" date="2009" name="Appl. Environ. Microbiol.">
        <title>Genomic analysis of 'Elusimicrobium minutum,' the first cultivated representative of the phylum 'Elusimicrobia' (formerly termite group 1).</title>
        <authorList>
            <person name="Herlemann D.P.R."/>
            <person name="Geissinger O."/>
            <person name="Ikeda-Ohtsubo W."/>
            <person name="Kunin V."/>
            <person name="Sun H."/>
            <person name="Lapidus A."/>
            <person name="Hugenholtz P."/>
            <person name="Brune A."/>
        </authorList>
    </citation>
    <scope>NUCLEOTIDE SEQUENCE [LARGE SCALE GENOMIC DNA]</scope>
    <source>
        <strain evidence="15 16">Pei191</strain>
    </source>
</reference>
<dbReference type="HAMAP" id="MF_00281">
    <property type="entry name" value="Phe_tRNA_synth_alpha1"/>
    <property type="match status" value="1"/>
</dbReference>
<evidence type="ECO:0000256" key="11">
    <source>
        <dbReference type="ARBA" id="ARBA00023146"/>
    </source>
</evidence>
<dbReference type="Gene3D" id="3.30.930.10">
    <property type="entry name" value="Bira Bifunctional Protein, Domain 2"/>
    <property type="match status" value="1"/>
</dbReference>
<keyword evidence="4 13" id="KW-0963">Cytoplasm</keyword>
<dbReference type="InterPro" id="IPR006195">
    <property type="entry name" value="aa-tRNA-synth_II"/>
</dbReference>
<evidence type="ECO:0000256" key="2">
    <source>
        <dbReference type="ARBA" id="ARBA00010207"/>
    </source>
</evidence>
<proteinExistence type="inferred from homology"/>
<feature type="domain" description="Aminoacyl-transfer RNA synthetases class-II family profile" evidence="14">
    <location>
        <begin position="125"/>
        <end position="340"/>
    </location>
</feature>
<dbReference type="InterPro" id="IPR010978">
    <property type="entry name" value="tRNA-bd_arm"/>
</dbReference>
<evidence type="ECO:0000256" key="4">
    <source>
        <dbReference type="ARBA" id="ARBA00022490"/>
    </source>
</evidence>
<dbReference type="InterPro" id="IPR004188">
    <property type="entry name" value="Phe-tRNA_ligase_II_N"/>
</dbReference>
<comment type="cofactor">
    <cofactor evidence="13">
        <name>Mg(2+)</name>
        <dbReference type="ChEBI" id="CHEBI:18420"/>
    </cofactor>
    <text evidence="13">Binds 2 magnesium ions per tetramer.</text>
</comment>
<comment type="subunit">
    <text evidence="3 13">Tetramer of two alpha and two beta subunits.</text>
</comment>
<sequence>MNLTEWKEKCSAAEAEYRDIISNAASSDALEAARVNCLGRKGVLTELLKNLKDFTIEEKKEAGPLGNKIKKDLEDAFYSKKNALESAALNEELAKTNIDLTLPGWPVANGHKHPLTIAMDRMTAILSKLGFVWAEGPQIEEEKYNFDFLNIPLHHPARDVQDTLIIGGGAKKGMVLRSHTSNVQVRYMEKNKPPLRIMSPGKVFRRDDIDASHSPVFHQIEGLYVDKNVSLADLKSDLTAFMKGLFGNKAEVRFRPSFFPFTEPSVEVDVKCVFCDGKSPCSFCKGTGWKEMLGAGIVHPNVLRNVGIDPEIYSGYAFGMGVERLAMLMLGIKDIRAFYENDLRIWKQF</sequence>